<proteinExistence type="inferred from homology"/>
<dbReference type="Gene3D" id="3.40.50.1110">
    <property type="entry name" value="SGNH hydrolase"/>
    <property type="match status" value="1"/>
</dbReference>
<evidence type="ECO:0000256" key="1">
    <source>
        <dbReference type="ARBA" id="ARBA00008668"/>
    </source>
</evidence>
<dbReference type="SUPFAM" id="SSF52266">
    <property type="entry name" value="SGNH hydrolase"/>
    <property type="match status" value="1"/>
</dbReference>
<name>A0AA88RSL3_9ASTE</name>
<dbReference type="PANTHER" id="PTHR45648:SF167">
    <property type="entry name" value="GDSL ESTERASE_LIPASE LTL1"/>
    <property type="match status" value="1"/>
</dbReference>
<dbReference type="InterPro" id="IPR001087">
    <property type="entry name" value="GDSL"/>
</dbReference>
<evidence type="ECO:0008006" key="7">
    <source>
        <dbReference type="Google" id="ProtNLM"/>
    </source>
</evidence>
<gene>
    <name evidence="5" type="ORF">RJ640_024004</name>
</gene>
<dbReference type="Pfam" id="PF00657">
    <property type="entry name" value="Lipase_GDSL"/>
    <property type="match status" value="1"/>
</dbReference>
<organism evidence="5 6">
    <name type="scientific">Escallonia rubra</name>
    <dbReference type="NCBI Taxonomy" id="112253"/>
    <lineage>
        <taxon>Eukaryota</taxon>
        <taxon>Viridiplantae</taxon>
        <taxon>Streptophyta</taxon>
        <taxon>Embryophyta</taxon>
        <taxon>Tracheophyta</taxon>
        <taxon>Spermatophyta</taxon>
        <taxon>Magnoliopsida</taxon>
        <taxon>eudicotyledons</taxon>
        <taxon>Gunneridae</taxon>
        <taxon>Pentapetalae</taxon>
        <taxon>asterids</taxon>
        <taxon>campanulids</taxon>
        <taxon>Escalloniales</taxon>
        <taxon>Escalloniaceae</taxon>
        <taxon>Escallonia</taxon>
    </lineage>
</organism>
<dbReference type="InterPro" id="IPR051058">
    <property type="entry name" value="GDSL_Est/Lipase"/>
</dbReference>
<sequence length="419" mass="46015">MGSSSQVSVTTLWVVLGLLAAVQGVVTPPQAAVTPRAFFVFGDSLVDNGNNNYLATSARADSPPYGIDYPTHRPTGRFSNGRNIPDIISESIASEPTLPYLSPELTGQKLLVGANFASAGVGILNDTGVQFSILDDDCRKYATAEIFRKFESSRLKLISMKNLRASIGVSSLKINAKVNIIQIHSQLDYFQQYQQRVSALVGADQAKRLVEQALVLITLGGNDFVNNYYLVPFSARSRQYSLPDYVNYLISEYQKILMRLYEQGARRVLVTGTGPLGCVPAELAMRSRNGECATDLQHAAALFNPQLEKLLSGLDSKIGRNVFIAANTNEMHMDFISNPQAYGFLTSKIACCGQGRYNGLGLCTPLSNLCPNRDLYVFWDAFHPSEKANRLIVQRIMNGSPKYMKPINLSTVMALDSWA</sequence>
<keyword evidence="6" id="KW-1185">Reference proteome</keyword>
<evidence type="ECO:0000313" key="6">
    <source>
        <dbReference type="Proteomes" id="UP001187471"/>
    </source>
</evidence>
<keyword evidence="2" id="KW-0378">Hydrolase</keyword>
<protein>
    <recommendedName>
        <fullName evidence="7">GDSL esterase/lipase</fullName>
    </recommendedName>
</protein>
<dbReference type="Proteomes" id="UP001187471">
    <property type="component" value="Unassembled WGS sequence"/>
</dbReference>
<dbReference type="GO" id="GO:0016788">
    <property type="term" value="F:hydrolase activity, acting on ester bonds"/>
    <property type="evidence" value="ECO:0007669"/>
    <property type="project" value="InterPro"/>
</dbReference>
<dbReference type="CDD" id="cd01837">
    <property type="entry name" value="SGNH_plant_lipase_like"/>
    <property type="match status" value="1"/>
</dbReference>
<accession>A0AA88RSL3</accession>
<evidence type="ECO:0000313" key="5">
    <source>
        <dbReference type="EMBL" id="KAK2991392.1"/>
    </source>
</evidence>
<evidence type="ECO:0000256" key="4">
    <source>
        <dbReference type="SAM" id="SignalP"/>
    </source>
</evidence>
<comment type="similarity">
    <text evidence="1">Belongs to the 'GDSL' lipolytic enzyme family.</text>
</comment>
<keyword evidence="3" id="KW-0442">Lipid degradation</keyword>
<comment type="caution">
    <text evidence="5">The sequence shown here is derived from an EMBL/GenBank/DDBJ whole genome shotgun (WGS) entry which is preliminary data.</text>
</comment>
<dbReference type="GO" id="GO:0016042">
    <property type="term" value="P:lipid catabolic process"/>
    <property type="evidence" value="ECO:0007669"/>
    <property type="project" value="UniProtKB-KW"/>
</dbReference>
<evidence type="ECO:0000256" key="2">
    <source>
        <dbReference type="ARBA" id="ARBA00022801"/>
    </source>
</evidence>
<dbReference type="InterPro" id="IPR036514">
    <property type="entry name" value="SGNH_hydro_sf"/>
</dbReference>
<dbReference type="PANTHER" id="PTHR45648">
    <property type="entry name" value="GDSL LIPASE/ACYLHYDROLASE FAMILY PROTEIN (AFU_ORTHOLOGUE AFUA_4G14700)"/>
    <property type="match status" value="1"/>
</dbReference>
<keyword evidence="4" id="KW-0732">Signal</keyword>
<feature type="chain" id="PRO_5041736807" description="GDSL esterase/lipase" evidence="4">
    <location>
        <begin position="25"/>
        <end position="419"/>
    </location>
</feature>
<reference evidence="5" key="1">
    <citation type="submission" date="2022-12" db="EMBL/GenBank/DDBJ databases">
        <title>Draft genome assemblies for two species of Escallonia (Escalloniales).</title>
        <authorList>
            <person name="Chanderbali A."/>
            <person name="Dervinis C."/>
            <person name="Anghel I."/>
            <person name="Soltis D."/>
            <person name="Soltis P."/>
            <person name="Zapata F."/>
        </authorList>
    </citation>
    <scope>NUCLEOTIDE SEQUENCE</scope>
    <source>
        <strain evidence="5">UCBG92.1500</strain>
        <tissue evidence="5">Leaf</tissue>
    </source>
</reference>
<feature type="signal peptide" evidence="4">
    <location>
        <begin position="1"/>
        <end position="24"/>
    </location>
</feature>
<dbReference type="AlphaFoldDB" id="A0AA88RSL3"/>
<keyword evidence="3" id="KW-0443">Lipid metabolism</keyword>
<dbReference type="EMBL" id="JAVXUO010000523">
    <property type="protein sequence ID" value="KAK2991392.1"/>
    <property type="molecule type" value="Genomic_DNA"/>
</dbReference>
<dbReference type="InterPro" id="IPR035669">
    <property type="entry name" value="SGNH_plant_lipase-like"/>
</dbReference>
<evidence type="ECO:0000256" key="3">
    <source>
        <dbReference type="ARBA" id="ARBA00022963"/>
    </source>
</evidence>